<evidence type="ECO:0000313" key="2">
    <source>
        <dbReference type="Proteomes" id="UP001151071"/>
    </source>
</evidence>
<comment type="caution">
    <text evidence="1">The sequence shown here is derived from an EMBL/GenBank/DDBJ whole genome shotgun (WGS) entry which is preliminary data.</text>
</comment>
<dbReference type="Proteomes" id="UP001151071">
    <property type="component" value="Unassembled WGS sequence"/>
</dbReference>
<dbReference type="Pfam" id="PF10055">
    <property type="entry name" value="DUF2292"/>
    <property type="match status" value="1"/>
</dbReference>
<dbReference type="InterPro" id="IPR018743">
    <property type="entry name" value="DUF2292"/>
</dbReference>
<name>A0A9X3TR52_9BACL</name>
<gene>
    <name evidence="1" type="ORF">O3V59_12760</name>
</gene>
<dbReference type="EMBL" id="JAPYYP010000015">
    <property type="protein sequence ID" value="MDA5109236.1"/>
    <property type="molecule type" value="Genomic_DNA"/>
</dbReference>
<evidence type="ECO:0000313" key="1">
    <source>
        <dbReference type="EMBL" id="MDA5109236.1"/>
    </source>
</evidence>
<dbReference type="RefSeq" id="WP_141669812.1">
    <property type="nucleotide sequence ID" value="NZ_JAPYYP010000015.1"/>
</dbReference>
<dbReference type="AlphaFoldDB" id="A0A9X3TR52"/>
<sequence>MVNRNHEELADSRIEMILRALEGLEYGTLHIVVHESQITQIERTEKTRFPLERAAAVKSNTRQAGRGR</sequence>
<accession>A0A9X3TR52</accession>
<keyword evidence="2" id="KW-1185">Reference proteome</keyword>
<organism evidence="1 2">
    <name type="scientific">Brevibacillus thermoruber</name>
    <dbReference type="NCBI Taxonomy" id="33942"/>
    <lineage>
        <taxon>Bacteria</taxon>
        <taxon>Bacillati</taxon>
        <taxon>Bacillota</taxon>
        <taxon>Bacilli</taxon>
        <taxon>Bacillales</taxon>
        <taxon>Paenibacillaceae</taxon>
        <taxon>Brevibacillus</taxon>
    </lineage>
</organism>
<reference evidence="1" key="1">
    <citation type="submission" date="2022-12" db="EMBL/GenBank/DDBJ databases">
        <title>Draft genome sequence of the thermophilic strain Brevibacillus thermoruber HT42, isolated from Los Humeros, Puebla, Mexico, with biotechnological potential.</title>
        <authorList>
            <person name="Lara Sanchez J."/>
            <person name="Solis Palacios R."/>
            <person name="Bustos Baena A.S."/>
            <person name="Ruz Baez A.E."/>
            <person name="Espinosa Luna G."/>
            <person name="Oliart Ros R.M."/>
        </authorList>
    </citation>
    <scope>NUCLEOTIDE SEQUENCE</scope>
    <source>
        <strain evidence="1">HT42</strain>
    </source>
</reference>
<protein>
    <submittedName>
        <fullName evidence="1">YezD family protein</fullName>
    </submittedName>
</protein>
<proteinExistence type="predicted"/>